<dbReference type="Gene3D" id="1.10.238.10">
    <property type="entry name" value="EF-hand"/>
    <property type="match status" value="2"/>
</dbReference>
<evidence type="ECO:0000256" key="1">
    <source>
        <dbReference type="ARBA" id="ARBA00022723"/>
    </source>
</evidence>
<feature type="region of interest" description="Disordered" evidence="3">
    <location>
        <begin position="403"/>
        <end position="441"/>
    </location>
</feature>
<organism evidence="5 6">
    <name type="scientific">Vandammella animalimorsus</name>
    <dbReference type="NCBI Taxonomy" id="2029117"/>
    <lineage>
        <taxon>Bacteria</taxon>
        <taxon>Pseudomonadati</taxon>
        <taxon>Pseudomonadota</taxon>
        <taxon>Betaproteobacteria</taxon>
        <taxon>Burkholderiales</taxon>
        <taxon>Comamonadaceae</taxon>
        <taxon>Vandammella</taxon>
    </lineage>
</organism>
<evidence type="ECO:0000256" key="2">
    <source>
        <dbReference type="ARBA" id="ARBA00022737"/>
    </source>
</evidence>
<evidence type="ECO:0000313" key="5">
    <source>
        <dbReference type="EMBL" id="PAT40040.1"/>
    </source>
</evidence>
<sequence length="441" mass="47797">MRCACAARPCAGAQSASQAPVPPIGAAQSLGDLPSRGDGGTGSYRTGRYSKIQMRISIDIVGYNLKKSQGSAQAGLMAASAPGCRRQASAMPVAARFSSTTRSSTVMPTRKPSHFAIALLPMLLAACASTQPQAPAEQHKQAAPVQGGRPAASVGHGNDIGQYIQAMDANKDGAVTAEEVRAQRMEHFQHVDANRDGKIDIQEYVGEFRQRLQAGMVGDREEIDRMTLVRFNSLAGEGQSHVSRSRYDQASERAFAAFAQGKLPEKLSASKQGQGQAHGHGDKAEKGQGQQRPNMLAMPTNHSKAGMMALYDLNRDGKLTREEFDKVREEQFKRTDINKDGRLSLGEYATEFDLRIDARLSDLMARQMTQARVRFGILDADKSDFLEAEEFVQSGLRMFQRVDRNSDGRVDQVDASLPAPKRGEGAAGQQQGQKDSAKAKK</sequence>
<evidence type="ECO:0000256" key="3">
    <source>
        <dbReference type="SAM" id="MobiDB-lite"/>
    </source>
</evidence>
<feature type="region of interest" description="Disordered" evidence="3">
    <location>
        <begin position="15"/>
        <end position="46"/>
    </location>
</feature>
<evidence type="ECO:0000259" key="4">
    <source>
        <dbReference type="PROSITE" id="PS50222"/>
    </source>
</evidence>
<dbReference type="GO" id="GO:0005509">
    <property type="term" value="F:calcium ion binding"/>
    <property type="evidence" value="ECO:0007669"/>
    <property type="project" value="InterPro"/>
</dbReference>
<gene>
    <name evidence="5" type="ORF">CK623_07705</name>
</gene>
<dbReference type="InterPro" id="IPR018247">
    <property type="entry name" value="EF_Hand_1_Ca_BS"/>
</dbReference>
<dbReference type="InterPro" id="IPR011992">
    <property type="entry name" value="EF-hand-dom_pair"/>
</dbReference>
<feature type="compositionally biased region" description="Basic and acidic residues" evidence="3">
    <location>
        <begin position="403"/>
        <end position="412"/>
    </location>
</feature>
<proteinExistence type="predicted"/>
<dbReference type="EMBL" id="NSJD01000010">
    <property type="protein sequence ID" value="PAT40040.1"/>
    <property type="molecule type" value="Genomic_DNA"/>
</dbReference>
<dbReference type="PROSITE" id="PS50222">
    <property type="entry name" value="EF_HAND_2"/>
    <property type="match status" value="2"/>
</dbReference>
<reference evidence="5 6" key="1">
    <citation type="submission" date="2017-08" db="EMBL/GenBank/DDBJ databases">
        <title>WGS of Clinical strains of the CDC Group NO-1 linked to zoonotic infections in humans.</title>
        <authorList>
            <person name="Bernier A.-M."/>
            <person name="Bernard K."/>
        </authorList>
    </citation>
    <scope>NUCLEOTIDE SEQUENCE [LARGE SCALE GENOMIC DNA]</scope>
    <source>
        <strain evidence="5 6">NML79-0751</strain>
    </source>
</reference>
<evidence type="ECO:0000313" key="6">
    <source>
        <dbReference type="Proteomes" id="UP000218644"/>
    </source>
</evidence>
<dbReference type="InterPro" id="IPR039647">
    <property type="entry name" value="EF_hand_pair_protein_CML-like"/>
</dbReference>
<comment type="caution">
    <text evidence="5">The sequence shown here is derived from an EMBL/GenBank/DDBJ whole genome shotgun (WGS) entry which is preliminary data.</text>
</comment>
<dbReference type="Proteomes" id="UP000218644">
    <property type="component" value="Unassembled WGS sequence"/>
</dbReference>
<dbReference type="Pfam" id="PF13202">
    <property type="entry name" value="EF-hand_5"/>
    <property type="match status" value="3"/>
</dbReference>
<dbReference type="PANTHER" id="PTHR10891">
    <property type="entry name" value="EF-HAND CALCIUM-BINDING DOMAIN CONTAINING PROTEIN"/>
    <property type="match status" value="1"/>
</dbReference>
<dbReference type="SUPFAM" id="SSF47473">
    <property type="entry name" value="EF-hand"/>
    <property type="match status" value="2"/>
</dbReference>
<accession>A0A2A2AN76</accession>
<feature type="domain" description="EF-hand" evidence="4">
    <location>
        <begin position="307"/>
        <end position="334"/>
    </location>
</feature>
<dbReference type="PROSITE" id="PS00018">
    <property type="entry name" value="EF_HAND_1"/>
    <property type="match status" value="4"/>
</dbReference>
<feature type="domain" description="EF-hand" evidence="4">
    <location>
        <begin position="179"/>
        <end position="214"/>
    </location>
</feature>
<protein>
    <recommendedName>
        <fullName evidence="4">EF-hand domain-containing protein</fullName>
    </recommendedName>
</protein>
<dbReference type="AlphaFoldDB" id="A0A2A2AN76"/>
<feature type="region of interest" description="Disordered" evidence="3">
    <location>
        <begin position="131"/>
        <end position="157"/>
    </location>
</feature>
<name>A0A2A2AN76_9BURK</name>
<keyword evidence="2" id="KW-0677">Repeat</keyword>
<feature type="region of interest" description="Disordered" evidence="3">
    <location>
        <begin position="266"/>
        <end position="293"/>
    </location>
</feature>
<dbReference type="InterPro" id="IPR002048">
    <property type="entry name" value="EF_hand_dom"/>
</dbReference>
<keyword evidence="1" id="KW-0479">Metal-binding</keyword>